<reference evidence="1" key="1">
    <citation type="submission" date="2020-09" db="EMBL/GenBank/DDBJ databases">
        <title>Genome-Enabled Discovery of Anthraquinone Biosynthesis in Senna tora.</title>
        <authorList>
            <person name="Kang S.-H."/>
            <person name="Pandey R.P."/>
            <person name="Lee C.-M."/>
            <person name="Sim J.-S."/>
            <person name="Jeong J.-T."/>
            <person name="Choi B.-S."/>
            <person name="Jung M."/>
            <person name="Ginzburg D."/>
            <person name="Zhao K."/>
            <person name="Won S.Y."/>
            <person name="Oh T.-J."/>
            <person name="Yu Y."/>
            <person name="Kim N.-H."/>
            <person name="Lee O.R."/>
            <person name="Lee T.-H."/>
            <person name="Bashyal P."/>
            <person name="Kim T.-S."/>
            <person name="Lee W.-H."/>
            <person name="Kawkins C."/>
            <person name="Kim C.-K."/>
            <person name="Kim J.S."/>
            <person name="Ahn B.O."/>
            <person name="Rhee S.Y."/>
            <person name="Sohng J.K."/>
        </authorList>
    </citation>
    <scope>NUCLEOTIDE SEQUENCE</scope>
    <source>
        <tissue evidence="1">Leaf</tissue>
    </source>
</reference>
<protein>
    <submittedName>
        <fullName evidence="1">Reverse transcriptase</fullName>
    </submittedName>
</protein>
<keyword evidence="1" id="KW-0808">Transferase</keyword>
<dbReference type="AlphaFoldDB" id="A0A834TGQ0"/>
<sequence length="187" mass="21436">MRRLEGIGRAMSQSPKPHLIPVEQELTLEYQKILSLKEELWTSKARLDWLNLGDSNTSFFHASVIKCRRSVPVETFPTEIRMNTFDQSTYNNLAAIPTKRNLAFLAKPCWRMEHEKENLWVKLTAHYLNSDLAGAFALGKGLNFDSDLLNLGPLNREEDKLLVNDFAEGVGVWNWEGISFDLPMQVQ</sequence>
<dbReference type="GO" id="GO:0003964">
    <property type="term" value="F:RNA-directed DNA polymerase activity"/>
    <property type="evidence" value="ECO:0007669"/>
    <property type="project" value="UniProtKB-KW"/>
</dbReference>
<keyword evidence="1" id="KW-0548">Nucleotidyltransferase</keyword>
<name>A0A834TGQ0_9FABA</name>
<dbReference type="Proteomes" id="UP000634136">
    <property type="component" value="Unassembled WGS sequence"/>
</dbReference>
<evidence type="ECO:0000313" key="1">
    <source>
        <dbReference type="EMBL" id="KAF7821908.1"/>
    </source>
</evidence>
<keyword evidence="1" id="KW-0695">RNA-directed DNA polymerase</keyword>
<dbReference type="OrthoDB" id="1215883at2759"/>
<organism evidence="1 2">
    <name type="scientific">Senna tora</name>
    <dbReference type="NCBI Taxonomy" id="362788"/>
    <lineage>
        <taxon>Eukaryota</taxon>
        <taxon>Viridiplantae</taxon>
        <taxon>Streptophyta</taxon>
        <taxon>Embryophyta</taxon>
        <taxon>Tracheophyta</taxon>
        <taxon>Spermatophyta</taxon>
        <taxon>Magnoliopsida</taxon>
        <taxon>eudicotyledons</taxon>
        <taxon>Gunneridae</taxon>
        <taxon>Pentapetalae</taxon>
        <taxon>rosids</taxon>
        <taxon>fabids</taxon>
        <taxon>Fabales</taxon>
        <taxon>Fabaceae</taxon>
        <taxon>Caesalpinioideae</taxon>
        <taxon>Cassia clade</taxon>
        <taxon>Senna</taxon>
    </lineage>
</organism>
<dbReference type="EMBL" id="JAAIUW010000008">
    <property type="protein sequence ID" value="KAF7821908.1"/>
    <property type="molecule type" value="Genomic_DNA"/>
</dbReference>
<accession>A0A834TGQ0</accession>
<keyword evidence="2" id="KW-1185">Reference proteome</keyword>
<gene>
    <name evidence="1" type="ORF">G2W53_027363</name>
</gene>
<proteinExistence type="predicted"/>
<comment type="caution">
    <text evidence="1">The sequence shown here is derived from an EMBL/GenBank/DDBJ whole genome shotgun (WGS) entry which is preliminary data.</text>
</comment>
<evidence type="ECO:0000313" key="2">
    <source>
        <dbReference type="Proteomes" id="UP000634136"/>
    </source>
</evidence>